<dbReference type="InterPro" id="IPR018946">
    <property type="entry name" value="PhoD-like_MPP"/>
</dbReference>
<keyword evidence="4" id="KW-1185">Reference proteome</keyword>
<protein>
    <submittedName>
        <fullName evidence="3">Phospholipase D</fullName>
        <ecNumber evidence="3">3.1.4.4</ecNumber>
    </submittedName>
</protein>
<accession>A0A554W6T7</accession>
<dbReference type="Pfam" id="PF09423">
    <property type="entry name" value="PhoD"/>
    <property type="match status" value="1"/>
</dbReference>
<dbReference type="EC" id="3.1.4.4" evidence="3"/>
<proteinExistence type="predicted"/>
<dbReference type="EMBL" id="VJNB01000008">
    <property type="protein sequence ID" value="TSE19291.1"/>
    <property type="molecule type" value="Genomic_DNA"/>
</dbReference>
<name>A0A554W6T7_9BURK</name>
<comment type="caution">
    <text evidence="3">The sequence shown here is derived from an EMBL/GenBank/DDBJ whole genome shotgun (WGS) entry which is preliminary data.</text>
</comment>
<keyword evidence="3" id="KW-0378">Hydrolase</keyword>
<dbReference type="PROSITE" id="PS51257">
    <property type="entry name" value="PROKAR_LIPOPROTEIN"/>
    <property type="match status" value="1"/>
</dbReference>
<evidence type="ECO:0000259" key="1">
    <source>
        <dbReference type="Pfam" id="PF09423"/>
    </source>
</evidence>
<organism evidence="3 4">
    <name type="scientific">Tepidimonas alkaliphilus</name>
    <dbReference type="NCBI Taxonomy" id="2588942"/>
    <lineage>
        <taxon>Bacteria</taxon>
        <taxon>Pseudomonadati</taxon>
        <taxon>Pseudomonadota</taxon>
        <taxon>Betaproteobacteria</taxon>
        <taxon>Burkholderiales</taxon>
        <taxon>Tepidimonas</taxon>
    </lineage>
</organism>
<dbReference type="CDD" id="cd07389">
    <property type="entry name" value="MPP_PhoD"/>
    <property type="match status" value="1"/>
</dbReference>
<evidence type="ECO:0000259" key="2">
    <source>
        <dbReference type="Pfam" id="PF16655"/>
    </source>
</evidence>
<evidence type="ECO:0000313" key="3">
    <source>
        <dbReference type="EMBL" id="TSE19291.1"/>
    </source>
</evidence>
<evidence type="ECO:0000313" key="4">
    <source>
        <dbReference type="Proteomes" id="UP000315736"/>
    </source>
</evidence>
<dbReference type="InterPro" id="IPR032093">
    <property type="entry name" value="PhoD_N"/>
</dbReference>
<reference evidence="3 4" key="1">
    <citation type="submission" date="2019-07" db="EMBL/GenBank/DDBJ databases">
        <title>Tepidimonas alkaliphilus YIM 72238 draft genome.</title>
        <authorList>
            <person name="Da Costa M.S."/>
            <person name="Froufe H.J.C."/>
            <person name="Egas C."/>
            <person name="Albuquerque L."/>
        </authorList>
    </citation>
    <scope>NUCLEOTIDE SEQUENCE [LARGE SCALE GENOMIC DNA]</scope>
    <source>
        <strain evidence="3 4">YIM 72238</strain>
    </source>
</reference>
<dbReference type="SUPFAM" id="SSF56300">
    <property type="entry name" value="Metallo-dependent phosphatases"/>
    <property type="match status" value="1"/>
</dbReference>
<dbReference type="PANTHER" id="PTHR43606:SF2">
    <property type="entry name" value="ALKALINE PHOSPHATASE FAMILY PROTEIN (AFU_ORTHOLOGUE AFUA_5G03860)"/>
    <property type="match status" value="1"/>
</dbReference>
<gene>
    <name evidence="3" type="primary">pld</name>
    <name evidence="3" type="ORF">Talka_01716</name>
</gene>
<dbReference type="InterPro" id="IPR052900">
    <property type="entry name" value="Phospholipid_Metab_Enz"/>
</dbReference>
<dbReference type="Gene3D" id="2.60.40.380">
    <property type="entry name" value="Purple acid phosphatase-like, N-terminal"/>
    <property type="match status" value="1"/>
</dbReference>
<dbReference type="InterPro" id="IPR038607">
    <property type="entry name" value="PhoD-like_sf"/>
</dbReference>
<feature type="domain" description="Phospholipase D N-terminal" evidence="2">
    <location>
        <begin position="39"/>
        <end position="127"/>
    </location>
</feature>
<sequence length="561" mass="61172">MRRREVIVGLAALPAALSGTTLLSGCGGGDEPAPLFDYGVASGDPLADRVILWTHARYPGSDAPVPLTWEVATDATFAQIVASGSAEATAARGHTVKVDATGLRPGQSYHFRFRHGATVSPVGRTRTLPAAGAQQVRLAVFSCSNYPAGYFHAYAEAVRAGAEYAVHLGDYIYEYGADGYASADAQALGRVSRPAHECLTLDDYRQRYAQYRSDPDSKALHAAMPLIAVWDDHELANDSYRDGAENHTEGREGRFADRRAAALQAWHEWMPVRTPNPAELRQIYRSFDFGGLLALHMLETRLLARDKPIEFADLLNPATAAQAQAALVSPQRTLLGAEQLQWLQRQMSASNATWQVLGQQVLMARMTFPVSVLRHLNPENMTAEGLARAQLAIQEYLTAKAVAAQNPAALTDAQRALLDPARNPRLGYNLDAWDGYPAERERVLATAAQLRKRLVVLAGDTHNAWASRLTLLDGTVVGHELATPAVSSPGLEEYLKALPPEQTRQIFLSVVDDLRYADTARRGLLLLTFTPQQVQANWVFVSTVKSRNYSVDATATLTLPA</sequence>
<dbReference type="Proteomes" id="UP000315736">
    <property type="component" value="Unassembled WGS sequence"/>
</dbReference>
<feature type="domain" description="PhoD-like phosphatase metallophosphatase" evidence="1">
    <location>
        <begin position="138"/>
        <end position="538"/>
    </location>
</feature>
<dbReference type="Pfam" id="PF16655">
    <property type="entry name" value="PhoD_N"/>
    <property type="match status" value="1"/>
</dbReference>
<dbReference type="Gene3D" id="3.60.21.70">
    <property type="entry name" value="PhoD-like phosphatase"/>
    <property type="match status" value="1"/>
</dbReference>
<dbReference type="PANTHER" id="PTHR43606">
    <property type="entry name" value="PHOSPHATASE, PUTATIVE (AFU_ORTHOLOGUE AFUA_6G08710)-RELATED"/>
    <property type="match status" value="1"/>
</dbReference>
<dbReference type="GO" id="GO:0004630">
    <property type="term" value="F:phospholipase D activity"/>
    <property type="evidence" value="ECO:0007669"/>
    <property type="project" value="UniProtKB-EC"/>
</dbReference>
<dbReference type="InterPro" id="IPR029052">
    <property type="entry name" value="Metallo-depent_PP-like"/>
</dbReference>
<dbReference type="AlphaFoldDB" id="A0A554W6T7"/>